<dbReference type="InterPro" id="IPR042099">
    <property type="entry name" value="ANL_N_sf"/>
</dbReference>
<dbReference type="AlphaFoldDB" id="L1NIU9"/>
<dbReference type="SUPFAM" id="SSF56801">
    <property type="entry name" value="Acetyl-CoA synthetase-like"/>
    <property type="match status" value="1"/>
</dbReference>
<dbReference type="CDD" id="cd04433">
    <property type="entry name" value="AFD_class_I"/>
    <property type="match status" value="1"/>
</dbReference>
<evidence type="ECO:0000313" key="5">
    <source>
        <dbReference type="EMBL" id="EKY03439.1"/>
    </source>
</evidence>
<gene>
    <name evidence="5" type="ORF">HMPREF9151_00370</name>
</gene>
<dbReference type="InterPro" id="IPR045851">
    <property type="entry name" value="AMP-bd_C_sf"/>
</dbReference>
<dbReference type="GO" id="GO:0031956">
    <property type="term" value="F:medium-chain fatty acid-CoA ligase activity"/>
    <property type="evidence" value="ECO:0007669"/>
    <property type="project" value="TreeGrafter"/>
</dbReference>
<dbReference type="EMBL" id="AMEP01000036">
    <property type="protein sequence ID" value="EKY03439.1"/>
    <property type="molecule type" value="Genomic_DNA"/>
</dbReference>
<evidence type="ECO:0000256" key="3">
    <source>
        <dbReference type="SAM" id="Phobius"/>
    </source>
</evidence>
<evidence type="ECO:0000259" key="4">
    <source>
        <dbReference type="Pfam" id="PF00501"/>
    </source>
</evidence>
<name>L1NIU9_9BACT</name>
<comment type="similarity">
    <text evidence="1">Belongs to the ATP-dependent AMP-binding enzyme family.</text>
</comment>
<accession>L1NIU9</accession>
<dbReference type="OrthoDB" id="9765680at2"/>
<evidence type="ECO:0000313" key="6">
    <source>
        <dbReference type="Proteomes" id="UP000010433"/>
    </source>
</evidence>
<dbReference type="Pfam" id="PF00501">
    <property type="entry name" value="AMP-binding"/>
    <property type="match status" value="1"/>
</dbReference>
<organism evidence="5 6">
    <name type="scientific">Hoylesella saccharolytica F0055</name>
    <dbReference type="NCBI Taxonomy" id="1127699"/>
    <lineage>
        <taxon>Bacteria</taxon>
        <taxon>Pseudomonadati</taxon>
        <taxon>Bacteroidota</taxon>
        <taxon>Bacteroidia</taxon>
        <taxon>Bacteroidales</taxon>
        <taxon>Prevotellaceae</taxon>
        <taxon>Hoylesella</taxon>
    </lineage>
</organism>
<evidence type="ECO:0000256" key="2">
    <source>
        <dbReference type="ARBA" id="ARBA00022598"/>
    </source>
</evidence>
<dbReference type="HOGENOM" id="CLU_000022_59_0_10"/>
<feature type="domain" description="AMP-dependent synthetase/ligase" evidence="4">
    <location>
        <begin position="44"/>
        <end position="385"/>
    </location>
</feature>
<keyword evidence="2" id="KW-0436">Ligase</keyword>
<protein>
    <submittedName>
        <fullName evidence="5">AMP-binding enzyme</fullName>
    </submittedName>
</protein>
<reference evidence="5 6" key="1">
    <citation type="submission" date="2012-05" db="EMBL/GenBank/DDBJ databases">
        <authorList>
            <person name="Weinstock G."/>
            <person name="Sodergren E."/>
            <person name="Lobos E.A."/>
            <person name="Fulton L."/>
            <person name="Fulton R."/>
            <person name="Courtney L."/>
            <person name="Fronick C."/>
            <person name="O'Laughlin M."/>
            <person name="Godfrey J."/>
            <person name="Wilson R.M."/>
            <person name="Miner T."/>
            <person name="Farmer C."/>
            <person name="Delehaunty K."/>
            <person name="Cordes M."/>
            <person name="Minx P."/>
            <person name="Tomlinson C."/>
            <person name="Chen J."/>
            <person name="Wollam A."/>
            <person name="Pepin K.H."/>
            <person name="Bhonagiri V."/>
            <person name="Zhang X."/>
            <person name="Suruliraj S."/>
            <person name="Warren W."/>
            <person name="Mitreva M."/>
            <person name="Mardis E.R."/>
            <person name="Wilson R.K."/>
        </authorList>
    </citation>
    <scope>NUCLEOTIDE SEQUENCE [LARGE SCALE GENOMIC DNA]</scope>
    <source>
        <strain evidence="5 6">F0055</strain>
    </source>
</reference>
<feature type="transmembrane region" description="Helical" evidence="3">
    <location>
        <begin position="228"/>
        <end position="249"/>
    </location>
</feature>
<dbReference type="Gene3D" id="3.40.50.12780">
    <property type="entry name" value="N-terminal domain of ligase-like"/>
    <property type="match status" value="1"/>
</dbReference>
<keyword evidence="3" id="KW-1133">Transmembrane helix</keyword>
<proteinExistence type="inferred from homology"/>
<dbReference type="PANTHER" id="PTHR43201">
    <property type="entry name" value="ACYL-COA SYNTHETASE"/>
    <property type="match status" value="1"/>
</dbReference>
<dbReference type="PATRIC" id="fig|1127699.3.peg.337"/>
<dbReference type="PANTHER" id="PTHR43201:SF5">
    <property type="entry name" value="MEDIUM-CHAIN ACYL-COA LIGASE ACSF2, MITOCHONDRIAL"/>
    <property type="match status" value="1"/>
</dbReference>
<dbReference type="Gene3D" id="3.30.300.30">
    <property type="match status" value="1"/>
</dbReference>
<sequence>MNKRESLFRILLRLRFITLTGMFQWMHSFCSEGVTLMAALRFAKRFYSERCALVCDGQRFTYRELYFAARRLAQLLYTNYDLRRRMQVALFCRNHTLSVLLLPALSRLGVHIKLLNTDMSSENLAAYLQRGKVSLLIYDYELQERCSAVLPACKVVTSETLSQLLFDKKKIVLNKKLPSRVGKPVISVLTGGTSGIYKEAGRKSSATQFLSPFFALLKDVRIYRYSGVFLSLPLYHGFGLATLIISLLMGKKICMMRRFDASEALAFIRQEAIEVLPIVPAMLARMWQNENVIGDLQTVKCMISGGDRLDKKWVETVHQQLGKILYNLYGTSEAGFFMLATPQDLEANEEVTIGKPIRGVVCQLREVDPQGVGTLWVRSRWAMQGRGNRWQSTGDLMWCNPRGYYFHRGRADQMVVCGGENVYPEHVERVLSQHSEVVAAQVYAVEHAQFGHVLEARVELAPNALATPDSIKRWLVPRISRAEMPHRILLQTIPLLSTGKRKAINGM</sequence>
<evidence type="ECO:0000256" key="1">
    <source>
        <dbReference type="ARBA" id="ARBA00006432"/>
    </source>
</evidence>
<dbReference type="RefSeq" id="WP_009161528.1">
    <property type="nucleotide sequence ID" value="NZ_KB290967.1"/>
</dbReference>
<dbReference type="GO" id="GO:0006631">
    <property type="term" value="P:fatty acid metabolic process"/>
    <property type="evidence" value="ECO:0007669"/>
    <property type="project" value="TreeGrafter"/>
</dbReference>
<comment type="caution">
    <text evidence="5">The sequence shown here is derived from an EMBL/GenBank/DDBJ whole genome shotgun (WGS) entry which is preliminary data.</text>
</comment>
<keyword evidence="3" id="KW-0812">Transmembrane</keyword>
<dbReference type="STRING" id="1127699.HMPREF9151_00370"/>
<dbReference type="Proteomes" id="UP000010433">
    <property type="component" value="Unassembled WGS sequence"/>
</dbReference>
<dbReference type="InterPro" id="IPR000873">
    <property type="entry name" value="AMP-dep_synth/lig_dom"/>
</dbReference>
<keyword evidence="6" id="KW-1185">Reference proteome</keyword>
<keyword evidence="3" id="KW-0472">Membrane</keyword>